<comment type="similarity">
    <text evidence="11">Belongs to the ABC transporter superfamily. Macrolide exporter (TC 3.A.1.122) family.</text>
</comment>
<evidence type="ECO:0000259" key="13">
    <source>
        <dbReference type="PROSITE" id="PS50893"/>
    </source>
</evidence>
<dbReference type="GO" id="GO:0005886">
    <property type="term" value="C:plasma membrane"/>
    <property type="evidence" value="ECO:0007669"/>
    <property type="project" value="UniProtKB-SubCell"/>
</dbReference>
<feature type="domain" description="ABC transporter" evidence="13">
    <location>
        <begin position="2"/>
        <end position="242"/>
    </location>
</feature>
<dbReference type="InterPro" id="IPR015854">
    <property type="entry name" value="ABC_transpr_LolD-like"/>
</dbReference>
<dbReference type="InterPro" id="IPR025857">
    <property type="entry name" value="MacB_PCD"/>
</dbReference>
<organism evidence="14 15">
    <name type="scientific">Vagococcus fluvialis bH819</name>
    <dbReference type="NCBI Taxonomy" id="1255619"/>
    <lineage>
        <taxon>Bacteria</taxon>
        <taxon>Bacillati</taxon>
        <taxon>Bacillota</taxon>
        <taxon>Bacilli</taxon>
        <taxon>Lactobacillales</taxon>
        <taxon>Enterococcaceae</taxon>
        <taxon>Vagococcus</taxon>
    </lineage>
</organism>
<evidence type="ECO:0000313" key="15">
    <source>
        <dbReference type="Proteomes" id="UP000195918"/>
    </source>
</evidence>
<keyword evidence="8" id="KW-0029">Amino-acid transport</keyword>
<dbReference type="InterPro" id="IPR003593">
    <property type="entry name" value="AAA+_ATPase"/>
</dbReference>
<feature type="transmembrane region" description="Helical" evidence="12">
    <location>
        <begin position="520"/>
        <end position="546"/>
    </location>
</feature>
<gene>
    <name evidence="14" type="ORF">FM121_08740</name>
</gene>
<dbReference type="InterPro" id="IPR017911">
    <property type="entry name" value="MacB-like_ATP-bd"/>
</dbReference>
<dbReference type="GO" id="GO:0022857">
    <property type="term" value="F:transmembrane transporter activity"/>
    <property type="evidence" value="ECO:0007669"/>
    <property type="project" value="TreeGrafter"/>
</dbReference>
<keyword evidence="7 14" id="KW-0067">ATP-binding</keyword>
<dbReference type="AlphaFoldDB" id="A0A1X6WPK5"/>
<feature type="transmembrane region" description="Helical" evidence="12">
    <location>
        <begin position="567"/>
        <end position="590"/>
    </location>
</feature>
<keyword evidence="10 12" id="KW-0472">Membrane</keyword>
<dbReference type="InterPro" id="IPR003838">
    <property type="entry name" value="ABC3_permease_C"/>
</dbReference>
<evidence type="ECO:0000256" key="1">
    <source>
        <dbReference type="ARBA" id="ARBA00004429"/>
    </source>
</evidence>
<dbReference type="SUPFAM" id="SSF52540">
    <property type="entry name" value="P-loop containing nucleoside triphosphate hydrolases"/>
    <property type="match status" value="1"/>
</dbReference>
<dbReference type="InterPro" id="IPR003439">
    <property type="entry name" value="ABC_transporter-like_ATP-bd"/>
</dbReference>
<evidence type="ECO:0000256" key="9">
    <source>
        <dbReference type="ARBA" id="ARBA00022989"/>
    </source>
</evidence>
<feature type="transmembrane region" description="Helical" evidence="12">
    <location>
        <begin position="267"/>
        <end position="287"/>
    </location>
</feature>
<protein>
    <submittedName>
        <fullName evidence="14">ABC transporter, ATP-binding protein</fullName>
    </submittedName>
</protein>
<keyword evidence="5 12" id="KW-0812">Transmembrane</keyword>
<dbReference type="FunFam" id="3.40.50.300:FF:000032">
    <property type="entry name" value="Export ABC transporter ATP-binding protein"/>
    <property type="match status" value="1"/>
</dbReference>
<keyword evidence="4" id="KW-0997">Cell inner membrane</keyword>
<name>A0A1X6WPK5_9ENTE</name>
<dbReference type="RefSeq" id="WP_179203837.1">
    <property type="nucleotide sequence ID" value="NZ_FWFD01000013.1"/>
</dbReference>
<dbReference type="PROSITE" id="PS50893">
    <property type="entry name" value="ABC_TRANSPORTER_2"/>
    <property type="match status" value="1"/>
</dbReference>
<keyword evidence="3" id="KW-1003">Cell membrane</keyword>
<feature type="transmembrane region" description="Helical" evidence="12">
    <location>
        <begin position="610"/>
        <end position="631"/>
    </location>
</feature>
<dbReference type="EMBL" id="FWFD01000013">
    <property type="protein sequence ID" value="SLM86162.1"/>
    <property type="molecule type" value="Genomic_DNA"/>
</dbReference>
<sequence>MLEIKNIAKIYNPQHAQPLQALKGINLTFNAGEFICILGKSGSGKSTLLNILAGFDQPTSGEVLLDGKNISQFSGIEMADYRKDKIGFVFQDFQLLDHLSVFENVKIGLAMEASIPQTEKDTLVNDILYKVGLTKHADHKPSELSGGQKQRVSIARALVKEPDILIADEPTGALDSETSVEIMNLLKQISQSGKLVIVVTHDEEYAHMATAVVTLVDGDVIKIEHTENLPTVVDEATIKGKSHKRSFEKKMIFKLTAQKMRENRWRYLLVSIGLIIGIASLSIAFGLNNGLKSYVDYINTKIVDEKKIVITKNDEISSEDIFKLKQNKNVVLAQDEYTMTAKDAKSNELGKDSEFNVKSIVPKEYQDKFAKPSVTTGKLPEDGKKEIVLPMSMAKKLAKDKSANSLIGQKINLKFLAKDEVNQYPSRWDNQDFKVTGITEKALVGEDFAYIPYDTHKEIVKRSRFLGKEADIPTDNMSVYVKNKEAVESVYDAFKKDYKVTRPSDVLKELTTVFKNLNTIVLIAAILILIISAIMIGIILFISVLERRREIGLFISVGATKQDIKKLFLSEALFIGTLASVSGVVLSVILKFLINPLVIKMMNYPVFEPSIITCSAAIVFGVTVSVLASFIPATKAANLLPIDLLRRN</sequence>
<accession>A0A1X6WPK5</accession>
<keyword evidence="6" id="KW-0547">Nucleotide-binding</keyword>
<evidence type="ECO:0000256" key="12">
    <source>
        <dbReference type="SAM" id="Phobius"/>
    </source>
</evidence>
<evidence type="ECO:0000256" key="8">
    <source>
        <dbReference type="ARBA" id="ARBA00022970"/>
    </source>
</evidence>
<reference evidence="15" key="1">
    <citation type="submission" date="2017-02" db="EMBL/GenBank/DDBJ databases">
        <authorList>
            <person name="Dridi B."/>
        </authorList>
    </citation>
    <scope>NUCLEOTIDE SEQUENCE [LARGE SCALE GENOMIC DNA]</scope>
    <source>
        <strain evidence="15">bH819</strain>
    </source>
</reference>
<evidence type="ECO:0000256" key="4">
    <source>
        <dbReference type="ARBA" id="ARBA00022519"/>
    </source>
</evidence>
<dbReference type="PROSITE" id="PS00211">
    <property type="entry name" value="ABC_TRANSPORTER_1"/>
    <property type="match status" value="1"/>
</dbReference>
<evidence type="ECO:0000256" key="5">
    <source>
        <dbReference type="ARBA" id="ARBA00022692"/>
    </source>
</evidence>
<keyword evidence="9 12" id="KW-1133">Transmembrane helix</keyword>
<dbReference type="PANTHER" id="PTHR24220:SF86">
    <property type="entry name" value="ABC TRANSPORTER ABCH.1"/>
    <property type="match status" value="1"/>
</dbReference>
<dbReference type="CDD" id="cd03255">
    <property type="entry name" value="ABC_MJ0796_LolCDE_FtsE"/>
    <property type="match status" value="1"/>
</dbReference>
<dbReference type="Pfam" id="PF12704">
    <property type="entry name" value="MacB_PCD"/>
    <property type="match status" value="1"/>
</dbReference>
<keyword evidence="15" id="KW-1185">Reference proteome</keyword>
<dbReference type="InterPro" id="IPR017871">
    <property type="entry name" value="ABC_transporter-like_CS"/>
</dbReference>
<dbReference type="Pfam" id="PF00005">
    <property type="entry name" value="ABC_tran"/>
    <property type="match status" value="1"/>
</dbReference>
<evidence type="ECO:0000313" key="14">
    <source>
        <dbReference type="EMBL" id="SLM86162.1"/>
    </source>
</evidence>
<dbReference type="SMART" id="SM00382">
    <property type="entry name" value="AAA"/>
    <property type="match status" value="1"/>
</dbReference>
<dbReference type="GO" id="GO:0016887">
    <property type="term" value="F:ATP hydrolysis activity"/>
    <property type="evidence" value="ECO:0007669"/>
    <property type="project" value="InterPro"/>
</dbReference>
<keyword evidence="2" id="KW-0813">Transport</keyword>
<dbReference type="Pfam" id="PF02687">
    <property type="entry name" value="FtsX"/>
    <property type="match status" value="1"/>
</dbReference>
<dbReference type="GO" id="GO:0006865">
    <property type="term" value="P:amino acid transport"/>
    <property type="evidence" value="ECO:0007669"/>
    <property type="project" value="UniProtKB-KW"/>
</dbReference>
<proteinExistence type="inferred from homology"/>
<evidence type="ECO:0000256" key="6">
    <source>
        <dbReference type="ARBA" id="ARBA00022741"/>
    </source>
</evidence>
<dbReference type="GO" id="GO:0005524">
    <property type="term" value="F:ATP binding"/>
    <property type="evidence" value="ECO:0007669"/>
    <property type="project" value="UniProtKB-KW"/>
</dbReference>
<dbReference type="GO" id="GO:0098796">
    <property type="term" value="C:membrane protein complex"/>
    <property type="evidence" value="ECO:0007669"/>
    <property type="project" value="UniProtKB-ARBA"/>
</dbReference>
<evidence type="ECO:0000256" key="3">
    <source>
        <dbReference type="ARBA" id="ARBA00022475"/>
    </source>
</evidence>
<evidence type="ECO:0000256" key="7">
    <source>
        <dbReference type="ARBA" id="ARBA00022840"/>
    </source>
</evidence>
<evidence type="ECO:0000256" key="11">
    <source>
        <dbReference type="ARBA" id="ARBA00038388"/>
    </source>
</evidence>
<comment type="subcellular location">
    <subcellularLocation>
        <location evidence="1">Cell inner membrane</location>
        <topology evidence="1">Multi-pass membrane protein</topology>
    </subcellularLocation>
</comment>
<dbReference type="Proteomes" id="UP000195918">
    <property type="component" value="Unassembled WGS sequence"/>
</dbReference>
<evidence type="ECO:0000256" key="2">
    <source>
        <dbReference type="ARBA" id="ARBA00022448"/>
    </source>
</evidence>
<evidence type="ECO:0000256" key="10">
    <source>
        <dbReference type="ARBA" id="ARBA00023136"/>
    </source>
</evidence>
<dbReference type="InterPro" id="IPR027417">
    <property type="entry name" value="P-loop_NTPase"/>
</dbReference>
<dbReference type="PANTHER" id="PTHR24220">
    <property type="entry name" value="IMPORT ATP-BINDING PROTEIN"/>
    <property type="match status" value="1"/>
</dbReference>
<dbReference type="Gene3D" id="3.40.50.300">
    <property type="entry name" value="P-loop containing nucleotide triphosphate hydrolases"/>
    <property type="match status" value="1"/>
</dbReference>